<dbReference type="EMBL" id="JANJOU010000007">
    <property type="protein sequence ID" value="MCR0982404.1"/>
    <property type="molecule type" value="Genomic_DNA"/>
</dbReference>
<proteinExistence type="predicted"/>
<dbReference type="InterPro" id="IPR007815">
    <property type="entry name" value="Emycin_Estase"/>
</dbReference>
<dbReference type="InterPro" id="IPR014622">
    <property type="entry name" value="UCP036794_erythomycin"/>
</dbReference>
<evidence type="ECO:0000313" key="2">
    <source>
        <dbReference type="Proteomes" id="UP001524642"/>
    </source>
</evidence>
<dbReference type="Gene3D" id="3.40.1660.10">
    <property type="entry name" value="EreA-like (biosynthetic domain)"/>
    <property type="match status" value="1"/>
</dbReference>
<comment type="caution">
    <text evidence="1">The sequence shown here is derived from an EMBL/GenBank/DDBJ whole genome shotgun (WGS) entry which is preliminary data.</text>
</comment>
<keyword evidence="2" id="KW-1185">Reference proteome</keyword>
<dbReference type="PANTHER" id="PTHR31299:SF0">
    <property type="entry name" value="ESTERASE, PUTATIVE (AFU_ORTHOLOGUE AFUA_1G05850)-RELATED"/>
    <property type="match status" value="1"/>
</dbReference>
<dbReference type="Pfam" id="PF05139">
    <property type="entry name" value="Erythro_esteras"/>
    <property type="match status" value="1"/>
</dbReference>
<dbReference type="InterPro" id="IPR052036">
    <property type="entry name" value="Hydrolase/PRTase-associated"/>
</dbReference>
<accession>A0ABT1X3W9</accession>
<sequence length="435" mass="48606">MTTDSIPALIRAAAEPLPDPGAPGFAEPFDRFAGARVVLLGEASHGTSEFYRARAAITRRLVERHGFTIVAVEADWPDAAVLDRQVRGRPPREGAEPPFRRFPTWMWRNTDVAAFLDWLRGWNAGHADGAQAGFYGLDLYNLSGSIEAVLGYLDRVDPEAAKVARERYGCLMPWMEEPQDYGRMSLSRGYAPCEEAAVRTLRDILDRSMDYARAGGEDFLDAAASARLVKNAEAYYRAMYYGGAKSWNLRDTHMFETLCALLEAKGPGAKAVVWAHNSHIGNAAMTEMGRERGELNIGQLCRERFGAGAALIGFGTHAGTVACATDWDEPMEVKRVNASRPDSYERLAHESGVRRFLLDLREGVHPPMRDALMEERLERFIGVIYRPETERWSHYTECTLPGQFDAYVWFDETTAVTPLPTRVKEGPEETYPFGL</sequence>
<dbReference type="SUPFAM" id="SSF159501">
    <property type="entry name" value="EreA/ChaN-like"/>
    <property type="match status" value="1"/>
</dbReference>
<evidence type="ECO:0000313" key="1">
    <source>
        <dbReference type="EMBL" id="MCR0982404.1"/>
    </source>
</evidence>
<dbReference type="Proteomes" id="UP001524642">
    <property type="component" value="Unassembled WGS sequence"/>
</dbReference>
<name>A0ABT1X3W9_9PROT</name>
<dbReference type="PIRSF" id="PIRSF036794">
    <property type="entry name" value="UCP_erythr_ester"/>
    <property type="match status" value="1"/>
</dbReference>
<dbReference type="PANTHER" id="PTHR31299">
    <property type="entry name" value="ESTERASE, PUTATIVE (AFU_ORTHOLOGUE AFUA_1G05850)-RELATED"/>
    <property type="match status" value="1"/>
</dbReference>
<dbReference type="CDD" id="cd14728">
    <property type="entry name" value="Ere-like"/>
    <property type="match status" value="1"/>
</dbReference>
<dbReference type="Gene3D" id="3.30.1870.10">
    <property type="entry name" value="EreA-like, domain 2"/>
    <property type="match status" value="1"/>
</dbReference>
<gene>
    <name evidence="1" type="ORF">NRP21_10120</name>
</gene>
<reference evidence="1 2" key="1">
    <citation type="submission" date="2022-06" db="EMBL/GenBank/DDBJ databases">
        <title>Roseomonas CN29.</title>
        <authorList>
            <person name="Cheng Y."/>
            <person name="He X."/>
        </authorList>
    </citation>
    <scope>NUCLEOTIDE SEQUENCE [LARGE SCALE GENOMIC DNA]</scope>
    <source>
        <strain evidence="1 2">CN29</strain>
    </source>
</reference>
<organism evidence="1 2">
    <name type="scientific">Roseomonas populi</name>
    <dbReference type="NCBI Taxonomy" id="3121582"/>
    <lineage>
        <taxon>Bacteria</taxon>
        <taxon>Pseudomonadati</taxon>
        <taxon>Pseudomonadota</taxon>
        <taxon>Alphaproteobacteria</taxon>
        <taxon>Acetobacterales</taxon>
        <taxon>Roseomonadaceae</taxon>
        <taxon>Roseomonas</taxon>
    </lineage>
</organism>
<protein>
    <submittedName>
        <fullName evidence="1">Erythromycin esterase family protein</fullName>
    </submittedName>
</protein>
<dbReference type="RefSeq" id="WP_257716075.1">
    <property type="nucleotide sequence ID" value="NZ_JANJOU010000007.1"/>
</dbReference>